<comment type="caution">
    <text evidence="2">The sequence shown here is derived from an EMBL/GenBank/DDBJ whole genome shotgun (WGS) entry which is preliminary data.</text>
</comment>
<dbReference type="Proteomes" id="UP000811619">
    <property type="component" value="Unassembled WGS sequence"/>
</dbReference>
<keyword evidence="3" id="KW-1185">Reference proteome</keyword>
<dbReference type="GO" id="GO:0046982">
    <property type="term" value="F:protein heterodimerization activity"/>
    <property type="evidence" value="ECO:0007669"/>
    <property type="project" value="InterPro"/>
</dbReference>
<dbReference type="AlphaFoldDB" id="A0A8K0NJJ4"/>
<gene>
    <name evidence="2" type="ORF">E4U42_002403</name>
</gene>
<proteinExistence type="predicted"/>
<evidence type="ECO:0000313" key="3">
    <source>
        <dbReference type="Proteomes" id="UP000811619"/>
    </source>
</evidence>
<sequence length="132" mass="14832">MRPLHELEFQVLLFARTLRTPRPAPTDSTKSDNAREIRGSHERRISQLEKDSSTYAPEDSFVLGNASSFTERLATCDLQHQARIAMAKKAYPRATVKKIIKAHSNMAMSKNADVTVRTDASRNDNDDTDKNG</sequence>
<feature type="region of interest" description="Disordered" evidence="1">
    <location>
        <begin position="111"/>
        <end position="132"/>
    </location>
</feature>
<evidence type="ECO:0000313" key="2">
    <source>
        <dbReference type="EMBL" id="KAG5927252.1"/>
    </source>
</evidence>
<dbReference type="Gene3D" id="1.10.20.10">
    <property type="entry name" value="Histone, subunit A"/>
    <property type="match status" value="1"/>
</dbReference>
<dbReference type="EMBL" id="SRPY01000196">
    <property type="protein sequence ID" value="KAG5927252.1"/>
    <property type="molecule type" value="Genomic_DNA"/>
</dbReference>
<protein>
    <submittedName>
        <fullName evidence="2">Uncharacterized protein</fullName>
    </submittedName>
</protein>
<reference evidence="2" key="1">
    <citation type="journal article" date="2020" name="bioRxiv">
        <title>Whole genome comparisons of ergot fungi reveals the divergence and evolution of species within the genus Claviceps are the result of varying mechanisms driving genome evolution and host range expansion.</title>
        <authorList>
            <person name="Wyka S.A."/>
            <person name="Mondo S.J."/>
            <person name="Liu M."/>
            <person name="Dettman J."/>
            <person name="Nalam V."/>
            <person name="Broders K.D."/>
        </authorList>
    </citation>
    <scope>NUCLEOTIDE SEQUENCE</scope>
    <source>
        <strain evidence="2">CCC 489</strain>
    </source>
</reference>
<feature type="compositionally biased region" description="Basic and acidic residues" evidence="1">
    <location>
        <begin position="29"/>
        <end position="52"/>
    </location>
</feature>
<dbReference type="InterPro" id="IPR009072">
    <property type="entry name" value="Histone-fold"/>
</dbReference>
<feature type="compositionally biased region" description="Basic and acidic residues" evidence="1">
    <location>
        <begin position="119"/>
        <end position="132"/>
    </location>
</feature>
<dbReference type="OrthoDB" id="2543597at2759"/>
<feature type="region of interest" description="Disordered" evidence="1">
    <location>
        <begin position="20"/>
        <end position="53"/>
    </location>
</feature>
<organism evidence="2 3">
    <name type="scientific">Claviceps africana</name>
    <dbReference type="NCBI Taxonomy" id="83212"/>
    <lineage>
        <taxon>Eukaryota</taxon>
        <taxon>Fungi</taxon>
        <taxon>Dikarya</taxon>
        <taxon>Ascomycota</taxon>
        <taxon>Pezizomycotina</taxon>
        <taxon>Sordariomycetes</taxon>
        <taxon>Hypocreomycetidae</taxon>
        <taxon>Hypocreales</taxon>
        <taxon>Clavicipitaceae</taxon>
        <taxon>Claviceps</taxon>
    </lineage>
</organism>
<name>A0A8K0NJJ4_9HYPO</name>
<accession>A0A8K0NJJ4</accession>
<evidence type="ECO:0000256" key="1">
    <source>
        <dbReference type="SAM" id="MobiDB-lite"/>
    </source>
</evidence>